<keyword evidence="1" id="KW-0472">Membrane</keyword>
<dbReference type="Gene3D" id="2.60.40.10">
    <property type="entry name" value="Immunoglobulins"/>
    <property type="match status" value="1"/>
</dbReference>
<keyword evidence="4" id="KW-1185">Reference proteome</keyword>
<dbReference type="InterPro" id="IPR013783">
    <property type="entry name" value="Ig-like_fold"/>
</dbReference>
<proteinExistence type="predicted"/>
<evidence type="ECO:0000313" key="4">
    <source>
        <dbReference type="Proteomes" id="UP000199659"/>
    </source>
</evidence>
<feature type="domain" description="Ig-like" evidence="2">
    <location>
        <begin position="2296"/>
        <end position="2424"/>
    </location>
</feature>
<dbReference type="Proteomes" id="UP000199659">
    <property type="component" value="Unassembled WGS sequence"/>
</dbReference>
<evidence type="ECO:0000313" key="3">
    <source>
        <dbReference type="EMBL" id="SFR90814.1"/>
    </source>
</evidence>
<evidence type="ECO:0000259" key="2">
    <source>
        <dbReference type="Pfam" id="PF13750"/>
    </source>
</evidence>
<accession>A0A1I6KI21</accession>
<evidence type="ECO:0000256" key="1">
    <source>
        <dbReference type="SAM" id="Phobius"/>
    </source>
</evidence>
<dbReference type="EMBL" id="FOYZ01000009">
    <property type="protein sequence ID" value="SFR90814.1"/>
    <property type="molecule type" value="Genomic_DNA"/>
</dbReference>
<dbReference type="Pfam" id="PF13750">
    <property type="entry name" value="Big_3_3"/>
    <property type="match status" value="1"/>
</dbReference>
<dbReference type="InterPro" id="IPR022038">
    <property type="entry name" value="Ig-like_bact"/>
</dbReference>
<keyword evidence="1" id="KW-1133">Transmembrane helix</keyword>
<dbReference type="STRING" id="37658.SAMN05661086_02432"/>
<reference evidence="3 4" key="1">
    <citation type="submission" date="2016-10" db="EMBL/GenBank/DDBJ databases">
        <authorList>
            <person name="de Groot N.N."/>
        </authorList>
    </citation>
    <scope>NUCLEOTIDE SEQUENCE [LARGE SCALE GENOMIC DNA]</scope>
    <source>
        <strain evidence="3 4">743A</strain>
    </source>
</reference>
<keyword evidence="1" id="KW-0812">Transmembrane</keyword>
<name>A0A1I6KI21_9FIRM</name>
<protein>
    <submittedName>
        <fullName evidence="3">Ig-like domain (Group 3)</fullName>
    </submittedName>
</protein>
<organism evidence="3 4">
    <name type="scientific">Anaeromicropila populeti</name>
    <dbReference type="NCBI Taxonomy" id="37658"/>
    <lineage>
        <taxon>Bacteria</taxon>
        <taxon>Bacillati</taxon>
        <taxon>Bacillota</taxon>
        <taxon>Clostridia</taxon>
        <taxon>Lachnospirales</taxon>
        <taxon>Lachnospiraceae</taxon>
        <taxon>Anaeromicropila</taxon>
    </lineage>
</organism>
<gene>
    <name evidence="3" type="ORF">SAMN05661086_02432</name>
</gene>
<sequence length="2675" mass="296846">MSFEDELDDYHYVSGQTINITFVEPEKEIELTSSDSDLADINGVDGTEGSFNVTFGEVEGESEEVTLYAKYVGEDDSTKAEVTLMVVTNKIIVGMGDVSRTLGGSTKQAIVDYIEGRLENTEYSVEYDADNNIIVLKDKTGSIVFDTKIFPNIFYSDVVNEPCTVQKVKFRGMQGGLPQQTLSMELGVFNLQLGVVGSYLSVNTPEPCFTTNLDGSNVAENKLTITPVEGCKILSTSEMIEDIPIKDSANNTLVSNGKQIKATNDNGDSLTCATVLNGGYLYFEIQDIEITSLLIECAVENFSVENAQMIEVLYGETETCFEKDINGNNFYEYDDANEAEASNETRLVVKVKDKNAQFSTESVLNNNLRLSWENNNIDMKLDNLEWQVESVVSEKEIIVSTHIPDGYYKTISVRYYKNGYETEEYCESDTLKSNDSSTITTLKVDTEPPKITVEADRSDFSETDNRYLSADITVTVEDTTVSKAISEVFQYYNETVDDVILLNNVQRENISEKFENNKRFISFEVNYDDTAKDLQRFLVKVTEDTNKWGESRYCASKSCIINYVTIEPSIGISLNDSDIDEEELKDEIGRITIYTKSNSPKVKIKVTDDDLLKDSENSYVKIYKCTGSADNLPDTLDGLIYEQTLGFGEGVDLNSPYKMYSSDEVALDNNANYLISVSCDDEKNDFHTTKVYQIICDSSAPESVYVSYPFKTTYKELLNNIPINPIIEESVVNQMIVVAYDSQSGIADITASYNKVNGNGTFSEGITSSGVDANGMSYTTKAFTMTEYQTGTLTVTVTDKAGNKTSELVDNETIIDNTKPVVWVNNTALDEENVEKTKQHFIGDSSEIMIQVRDYCIKNIEDNPKVTLYKTGDGTPHVLEDLDWTSGTGGTYVQYLETTISGEELTELGDGEFELVIDASDEAGNVITDRNRWYYNIDQTAPVAVLEYESFQKTEGGSVIASEDVESGAFYHTCKFKVTVTEEHFSSDDFSSFEVYDSSNHKLTIPDDCWAIESKNGNEYVYILTLSDGMYEGVKVVCADQAGNKGESNLNSLIFGVDTVAPVIEEIQVSSAQGTTSGFYASAVTAKVTIVEANISEAKVTIKSKTGTAKEVVLGASSYEEKNSMDTTIFTVSPLEEDENDVNIKTCEIKLQMDGAYTITVFCADKREPDATVNRSKEISIDTGKPEVSAQFTSAETPVNDKYFKEVRIADITFKDVNLPEELTGENTWLDYVKQHVKNANGNPAIDFSGATCEKSISADTNQTTVTIHNVAFPGAVENETSGEYRLIVSCTDQATRPAINLEVTFIVDQIQPEVQNVDYLYADNGAVTETGTGDERKILLRKDAAVSFHAKDNMLLDSVKYGIVSSVTPTVEELESLSTKALDVNEDAIELDIKERADKTPYTGYLYVEVADKSGNILRWTDSVIYFDGTEPEIGIEFDLNNTDLGVIGYNKSRTANITITEDNIDLDALHVKVKKNGTTMDLMDGDVLQGNAEFAEFSKPSWVKTGNQYKAAVIFSEEGDYQLTVECADICENSKENISESFNIDMTAPPADACWIQYAYKNGSGQPSDHEQRALYKTTDNKMIKLDNSATITIHFEDNVGLDRIRYVFSNTVLDSTVKLSELQNCQEQDVTETNIKNKNFEITLDSVFGGYLYVEAYDNAQNATRVVDGKILFDNLVPTVDITFDATNSTNFYNKSRTATITIFEHNFIPEQTKVITGGPTASGWTKSKDNTYTASVNFSTDGKYKIQVECIDACGNTGTKQSEEFTIDTLKPEIKVNFDNVSAENGNCYKQARTASVVIEEVNYIASNTTISVEARDMNGKTISAPVPGTEITNNAIHSQNIAFDTNGEYTLKITCVDAAGNSESWELSDPSTFIIDKDAPVLEKTDIVYKEKNSGAVAKFINFISFGYFAKEAISVNISTEDGMSGIHTIEYYTEDETAGKQNEKKIVVDNKKTSTKEVSFTLSPDFKGTVYAKATDYSGNVSGEGNYTKATSLILKNKKAAQTLQDTISIEPMSKPNENGIYSGDVKVKLAVKEDYDGINSLSYSAGSAVSGDVEFSNSKDITYQWGETVTLTAKENNNNEVRVQVSYFDNVGNVAVTKTETYKIDITKPVLKITYDNNSNVNDKYFKEVRTAKIEIDELNFNPEDVVISIKRNGTEVTNMKPSAGSWKEDGIKHTASIPFAEDGEYEFTVTYTDMAGNKADYEHKDEFIIDKTVPVVAIQYSNNNAENTAYYRNARLATVEIDEHNFYVSDVKIDVTRRLDGAVVSAPGVGGWSANGDHHQATIDCGEDGEYSITVSYVDMAGNQSEVISKQEFIVDQSEPELKIEGVEAKHAYNSKVVPTVTFTDTNLDTNRSVITLTGKKRGKVRDGFTRAAIGKGQKVTLDIFEETKEIDDIYTLDAVIYDKAGNSIKESVEFSVNRFGSTYDISEETEGILNKYNKEVPDLQVREVNVDVLTEYAVSYVKDGSVQLLTENEDYAVTKSEDTANWKEYTYTIFADNFEKEGNYSVIITSTDAAENQSDNTVNNKEIKFTIDKTSPVITVSGIEDNKIYNAETQLVYVVVKDNIYVEEVEVRLNDTVYHTWDVEAISDVQGDLSFNIDGLDKRQDLSILVKDAAGNTTAKEIKDFLITQNRWVQYYNNRRAVIGTIGGMGSLIGTGLFIFYRRRRL</sequence>
<feature type="transmembrane region" description="Helical" evidence="1">
    <location>
        <begin position="2650"/>
        <end position="2670"/>
    </location>
</feature>